<reference evidence="7" key="3">
    <citation type="submission" date="2023-07" db="EMBL/GenBank/DDBJ databases">
        <title>Genome-based characterization of strain KMM 296 and proposal for reclassification of Cobetia litoralis and Cobetia pacifica, and emended description of the species Cobetia amphilecti and Cobetia marina.</title>
        <authorList>
            <person name="Balabanova L."/>
            <person name="Nedashkovskaya O."/>
        </authorList>
    </citation>
    <scope>NUCLEOTIDE SEQUENCE [LARGE SCALE GENOMIC DNA]</scope>
    <source>
        <strain evidence="7">NRIC 0815</strain>
    </source>
</reference>
<dbReference type="GO" id="GO:0016747">
    <property type="term" value="F:acyltransferase activity, transferring groups other than amino-acyl groups"/>
    <property type="evidence" value="ECO:0007669"/>
    <property type="project" value="InterPro"/>
</dbReference>
<evidence type="ECO:0000313" key="7">
    <source>
        <dbReference type="Proteomes" id="UP001229025"/>
    </source>
</evidence>
<dbReference type="RefSeq" id="WP_107335943.1">
    <property type="nucleotide sequence ID" value="NZ_CP084115.1"/>
</dbReference>
<name>A0AAP4WYB8_9GAMM</name>
<feature type="domain" description="N-acetyltransferase" evidence="3">
    <location>
        <begin position="4"/>
        <end position="147"/>
    </location>
</feature>
<dbReference type="InterPro" id="IPR050832">
    <property type="entry name" value="Bact_Acetyltransf"/>
</dbReference>
<organism evidence="5 6">
    <name type="scientific">Cobetia amphilecti</name>
    <dbReference type="NCBI Taxonomy" id="1055104"/>
    <lineage>
        <taxon>Bacteria</taxon>
        <taxon>Pseudomonadati</taxon>
        <taxon>Pseudomonadota</taxon>
        <taxon>Gammaproteobacteria</taxon>
        <taxon>Oceanospirillales</taxon>
        <taxon>Halomonadaceae</taxon>
        <taxon>Cobetia</taxon>
    </lineage>
</organism>
<proteinExistence type="predicted"/>
<dbReference type="GeneID" id="97327694"/>
<dbReference type="PROSITE" id="PS51186">
    <property type="entry name" value="GNAT"/>
    <property type="match status" value="1"/>
</dbReference>
<evidence type="ECO:0000259" key="3">
    <source>
        <dbReference type="PROSITE" id="PS51186"/>
    </source>
</evidence>
<keyword evidence="7" id="KW-1185">Reference proteome</keyword>
<dbReference type="Proteomes" id="UP001170481">
    <property type="component" value="Unassembled WGS sequence"/>
</dbReference>
<dbReference type="Proteomes" id="UP001229025">
    <property type="component" value="Unassembled WGS sequence"/>
</dbReference>
<evidence type="ECO:0000313" key="4">
    <source>
        <dbReference type="EMBL" id="MDI5884804.1"/>
    </source>
</evidence>
<sequence length="147" mass="16408">MPTLTYRPMTPEDHPAFIAMMEATPGVVIRDADRHAPVARYLARNPGMSHLAFLDERLVGCAMAGHDGKRGYLQHVMTAPDMRGQGIASTLVDRCLAALASEGIDKVHLDTLHDNHDAHRFWERLGWSNRNAEIVRFSRILVDNPNA</sequence>
<dbReference type="InterPro" id="IPR000182">
    <property type="entry name" value="GNAT_dom"/>
</dbReference>
<evidence type="ECO:0000256" key="2">
    <source>
        <dbReference type="ARBA" id="ARBA00023315"/>
    </source>
</evidence>
<comment type="caution">
    <text evidence="5">The sequence shown here is derived from an EMBL/GenBank/DDBJ whole genome shotgun (WGS) entry which is preliminary data.</text>
</comment>
<dbReference type="AlphaFoldDB" id="A0AAP4WYB8"/>
<keyword evidence="1 5" id="KW-0808">Transferase</keyword>
<evidence type="ECO:0000313" key="6">
    <source>
        <dbReference type="Proteomes" id="UP001170481"/>
    </source>
</evidence>
<dbReference type="EMBL" id="JASCSA010000007">
    <property type="protein sequence ID" value="MDI5884804.1"/>
    <property type="molecule type" value="Genomic_DNA"/>
</dbReference>
<dbReference type="InterPro" id="IPR016181">
    <property type="entry name" value="Acyl_CoA_acyltransferase"/>
</dbReference>
<dbReference type="CDD" id="cd04301">
    <property type="entry name" value="NAT_SF"/>
    <property type="match status" value="1"/>
</dbReference>
<dbReference type="Pfam" id="PF00583">
    <property type="entry name" value="Acetyltransf_1"/>
    <property type="match status" value="1"/>
</dbReference>
<gene>
    <name evidence="5" type="ORF">Q4535_14145</name>
    <name evidence="4" type="ORF">QLT01_10615</name>
</gene>
<reference evidence="4" key="4">
    <citation type="submission" date="2024-05" db="EMBL/GenBank/DDBJ databases">
        <title>Genome-based characterization of strain KMM 296 and proposal for reclassification of Cobetia litoralis and Cobetia pacifica, and emended description of the species Cobetia amphilecti and Cobetia marina.</title>
        <authorList>
            <person name="Balabanova L."/>
            <person name="Nedashkovskaya O."/>
        </authorList>
    </citation>
    <scope>NUCLEOTIDE SEQUENCE</scope>
    <source>
        <strain evidence="4">NRIC 0815</strain>
    </source>
</reference>
<dbReference type="EC" id="2.3.1.-" evidence="5"/>
<dbReference type="PANTHER" id="PTHR43877">
    <property type="entry name" value="AMINOALKYLPHOSPHONATE N-ACETYLTRANSFERASE-RELATED-RELATED"/>
    <property type="match status" value="1"/>
</dbReference>
<dbReference type="Gene3D" id="3.40.630.30">
    <property type="match status" value="1"/>
</dbReference>
<protein>
    <submittedName>
        <fullName evidence="5">GNAT family N-acetyltransferase</fullName>
        <ecNumber evidence="5">2.3.1.-</ecNumber>
    </submittedName>
</protein>
<dbReference type="EMBL" id="JAUORK010000021">
    <property type="protein sequence ID" value="MDO6673252.1"/>
    <property type="molecule type" value="Genomic_DNA"/>
</dbReference>
<keyword evidence="2 5" id="KW-0012">Acyltransferase</keyword>
<dbReference type="PANTHER" id="PTHR43877:SF2">
    <property type="entry name" value="AMINOALKYLPHOSPHONATE N-ACETYLTRANSFERASE-RELATED"/>
    <property type="match status" value="1"/>
</dbReference>
<evidence type="ECO:0000313" key="5">
    <source>
        <dbReference type="EMBL" id="MDO6673252.1"/>
    </source>
</evidence>
<accession>A0AAP4WYB8</accession>
<reference evidence="5" key="2">
    <citation type="submission" date="2023-07" db="EMBL/GenBank/DDBJ databases">
        <title>Genome content predicts the carbon catabolic preferences of heterotrophic bacteria.</title>
        <authorList>
            <person name="Gralka M."/>
        </authorList>
    </citation>
    <scope>NUCLEOTIDE SEQUENCE</scope>
    <source>
        <strain evidence="5">C2R13</strain>
    </source>
</reference>
<dbReference type="SUPFAM" id="SSF55729">
    <property type="entry name" value="Acyl-CoA N-acyltransferases (Nat)"/>
    <property type="match status" value="1"/>
</dbReference>
<evidence type="ECO:0000256" key="1">
    <source>
        <dbReference type="ARBA" id="ARBA00022679"/>
    </source>
</evidence>
<reference evidence="4 7" key="1">
    <citation type="submission" date="2023-04" db="EMBL/GenBank/DDBJ databases">
        <authorList>
            <person name="Otstavnykh N."/>
            <person name="Seitkalieva A."/>
            <person name="Bystritskaya E."/>
        </authorList>
    </citation>
    <scope>NUCLEOTIDE SEQUENCE [LARGE SCALE GENOMIC DNA]</scope>
    <source>
        <strain evidence="4 7">NRIC 0815</strain>
    </source>
</reference>